<dbReference type="EMBL" id="LN649229">
    <property type="protein sequence ID" value="CEI67581.1"/>
    <property type="molecule type" value="Genomic_DNA"/>
</dbReference>
<dbReference type="AlphaFoldDB" id="A0A2L2TP68"/>
<evidence type="ECO:0000313" key="3">
    <source>
        <dbReference type="Proteomes" id="UP000245910"/>
    </source>
</evidence>
<dbReference type="Proteomes" id="UP000245910">
    <property type="component" value="Chromosome I"/>
</dbReference>
<dbReference type="Pfam" id="PF06985">
    <property type="entry name" value="HET"/>
    <property type="match status" value="1"/>
</dbReference>
<feature type="domain" description="Heterokaryon incompatibility" evidence="1">
    <location>
        <begin position="3"/>
        <end position="64"/>
    </location>
</feature>
<proteinExistence type="predicted"/>
<dbReference type="PANTHER" id="PTHR33112">
    <property type="entry name" value="DOMAIN PROTEIN, PUTATIVE-RELATED"/>
    <property type="match status" value="1"/>
</dbReference>
<accession>A0A2L2TP68</accession>
<evidence type="ECO:0000313" key="2">
    <source>
        <dbReference type="EMBL" id="CEI67581.1"/>
    </source>
</evidence>
<name>A0A2L2TP68_9HYPO</name>
<sequence>MHLTSSIDERYLWADALCVTHHDPEAASEQLAAMGTIYANAVVTIIAADGDSVSGMLGLKGTSKSRELSQDFIPFGDETLVVPPWIEPGNDSSARRWHEGYTLYTELDEFSRDLDILMAGFPDDQRLSNYIGDYNWRSLTFEEDALPAISGLLSVFSRSFEGGFLYGLSEMFFEHSLGWRRPWWHKKGLRCRVISGRPTKNQFAFSGLPSWSWLGWKGYVALRYQTAVRVRSNRIVVFMEGRHRIEEAFPITEWYTSESISDPPERRRRIKSTWFENRDGFKDFTKPMPSGWSRRDVGTATSSRGEPRPYPDGCGRYVFQHEAISEINGTPVEWYYPFPVNEITTATSPSMPDQTQYLFCETFQATLLGYQQDIDKSKYPNLFEAKLCDKFGKVVGKLDLVNYESRDEFPEAVDTTTEIGLQVDVVAICKLKRYIKKELDLPQITKDLYLVLWVEWKEGIAYRLSSGEVLAEEWEKLDLKKISFVLG</sequence>
<reference evidence="3" key="1">
    <citation type="submission" date="2014-10" db="EMBL/GenBank/DDBJ databases">
        <authorList>
            <person name="King R."/>
        </authorList>
    </citation>
    <scope>NUCLEOTIDE SEQUENCE [LARGE SCALE GENOMIC DNA]</scope>
    <source>
        <strain evidence="3">A3/5</strain>
    </source>
</reference>
<dbReference type="PANTHER" id="PTHR33112:SF12">
    <property type="entry name" value="HETEROKARYON INCOMPATIBILITY DOMAIN-CONTAINING PROTEIN"/>
    <property type="match status" value="1"/>
</dbReference>
<organism evidence="2 3">
    <name type="scientific">Fusarium venenatum</name>
    <dbReference type="NCBI Taxonomy" id="56646"/>
    <lineage>
        <taxon>Eukaryota</taxon>
        <taxon>Fungi</taxon>
        <taxon>Dikarya</taxon>
        <taxon>Ascomycota</taxon>
        <taxon>Pezizomycotina</taxon>
        <taxon>Sordariomycetes</taxon>
        <taxon>Hypocreomycetidae</taxon>
        <taxon>Hypocreales</taxon>
        <taxon>Nectriaceae</taxon>
        <taxon>Fusarium</taxon>
    </lineage>
</organism>
<keyword evidence="3" id="KW-1185">Reference proteome</keyword>
<dbReference type="InterPro" id="IPR010730">
    <property type="entry name" value="HET"/>
</dbReference>
<protein>
    <recommendedName>
        <fullName evidence="1">Heterokaryon incompatibility domain-containing protein</fullName>
    </recommendedName>
</protein>
<evidence type="ECO:0000259" key="1">
    <source>
        <dbReference type="Pfam" id="PF06985"/>
    </source>
</evidence>